<reference evidence="2" key="1">
    <citation type="journal article" date="2019" name="Int. J. Syst. Evol. Microbiol.">
        <title>The Global Catalogue of Microorganisms (GCM) 10K type strain sequencing project: providing services to taxonomists for standard genome sequencing and annotation.</title>
        <authorList>
            <consortium name="The Broad Institute Genomics Platform"/>
            <consortium name="The Broad Institute Genome Sequencing Center for Infectious Disease"/>
            <person name="Wu L."/>
            <person name="Ma J."/>
        </authorList>
    </citation>
    <scope>NUCLEOTIDE SEQUENCE [LARGE SCALE GENOMIC DNA]</scope>
    <source>
        <strain evidence="2">CGMCC 4.7427</strain>
    </source>
</reference>
<evidence type="ECO:0008006" key="3">
    <source>
        <dbReference type="Google" id="ProtNLM"/>
    </source>
</evidence>
<protein>
    <recommendedName>
        <fullName evidence="3">7-cyano-7-deazaguanine synthase</fullName>
    </recommendedName>
</protein>
<evidence type="ECO:0000313" key="1">
    <source>
        <dbReference type="EMBL" id="MFC4690173.1"/>
    </source>
</evidence>
<dbReference type="RefSeq" id="WP_380033169.1">
    <property type="nucleotide sequence ID" value="NZ_JBHSHB010000012.1"/>
</dbReference>
<accession>A0ABV9L7S5</accession>
<comment type="caution">
    <text evidence="1">The sequence shown here is derived from an EMBL/GenBank/DDBJ whole genome shotgun (WGS) entry which is preliminary data.</text>
</comment>
<proteinExistence type="predicted"/>
<organism evidence="1 2">
    <name type="scientific">Dokdonia genika</name>
    <dbReference type="NCBI Taxonomy" id="308113"/>
    <lineage>
        <taxon>Bacteria</taxon>
        <taxon>Pseudomonadati</taxon>
        <taxon>Bacteroidota</taxon>
        <taxon>Flavobacteriia</taxon>
        <taxon>Flavobacteriales</taxon>
        <taxon>Flavobacteriaceae</taxon>
        <taxon>Dokdonia</taxon>
    </lineage>
</organism>
<name>A0ABV9L7S5_9FLAO</name>
<keyword evidence="2" id="KW-1185">Reference proteome</keyword>
<gene>
    <name evidence="1" type="ORF">ACFO5T_07005</name>
</gene>
<dbReference type="EMBL" id="JBHSHB010000012">
    <property type="protein sequence ID" value="MFC4690173.1"/>
    <property type="molecule type" value="Genomic_DNA"/>
</dbReference>
<evidence type="ECO:0000313" key="2">
    <source>
        <dbReference type="Proteomes" id="UP001595878"/>
    </source>
</evidence>
<sequence>MILSDISLQLEKDYSKLECLLDGNSIYFTLSHINSNISLVYDAFVVALLPLLLEKQENIVVQGTMDDVLCKQLNDVLIPRLCQVNKIAITLKVIPDVTENAIALNKRVNATGLSCGVDSLATVKYFFDNDIGLDYLTFFDAGSHGIYNGNYAKENYEYRLKNSERAATTIGLPLVKVKTNAHSFIRGSFESAHSFLNISCSLATLGLINKYHYASAYAVSQSNFKPGDTSNFDNFLLPLLFTSYFNTHSTLQTKTRLKRISYIQHYDVANAYLDICTNSILAKKMNVRNCTSCDKCLRTAATLELYDSLSRFDKVFDLNIYHSKIDNYIAKLISKKVSIHEREFLDSWLKENKITTLQYWKAFKLIAKRVISTIGS</sequence>
<dbReference type="Proteomes" id="UP001595878">
    <property type="component" value="Unassembled WGS sequence"/>
</dbReference>